<reference evidence="1" key="1">
    <citation type="journal article" date="2023" name="Science">
        <title>Genome structures resolve the early diversification of teleost fishes.</title>
        <authorList>
            <person name="Parey E."/>
            <person name="Louis A."/>
            <person name="Montfort J."/>
            <person name="Bouchez O."/>
            <person name="Roques C."/>
            <person name="Iampietro C."/>
            <person name="Lluch J."/>
            <person name="Castinel A."/>
            <person name="Donnadieu C."/>
            <person name="Desvignes T."/>
            <person name="Floi Bucao C."/>
            <person name="Jouanno E."/>
            <person name="Wen M."/>
            <person name="Mejri S."/>
            <person name="Dirks R."/>
            <person name="Jansen H."/>
            <person name="Henkel C."/>
            <person name="Chen W.J."/>
            <person name="Zahm M."/>
            <person name="Cabau C."/>
            <person name="Klopp C."/>
            <person name="Thompson A.W."/>
            <person name="Robinson-Rechavi M."/>
            <person name="Braasch I."/>
            <person name="Lecointre G."/>
            <person name="Bobe J."/>
            <person name="Postlethwait J.H."/>
            <person name="Berthelot C."/>
            <person name="Roest Crollius H."/>
            <person name="Guiguen Y."/>
        </authorList>
    </citation>
    <scope>NUCLEOTIDE SEQUENCE</scope>
    <source>
        <strain evidence="1">NC1722</strain>
    </source>
</reference>
<name>A0AAD7WZ99_9TELE</name>
<comment type="caution">
    <text evidence="1">The sequence shown here is derived from an EMBL/GenBank/DDBJ whole genome shotgun (WGS) entry which is preliminary data.</text>
</comment>
<proteinExistence type="predicted"/>
<dbReference type="Proteomes" id="UP001221898">
    <property type="component" value="Unassembled WGS sequence"/>
</dbReference>
<evidence type="ECO:0000313" key="1">
    <source>
        <dbReference type="EMBL" id="KAJ8415226.1"/>
    </source>
</evidence>
<dbReference type="AlphaFoldDB" id="A0AAD7WZ99"/>
<gene>
    <name evidence="1" type="ORF">AAFF_G00009240</name>
</gene>
<organism evidence="1 2">
    <name type="scientific">Aldrovandia affinis</name>
    <dbReference type="NCBI Taxonomy" id="143900"/>
    <lineage>
        <taxon>Eukaryota</taxon>
        <taxon>Metazoa</taxon>
        <taxon>Chordata</taxon>
        <taxon>Craniata</taxon>
        <taxon>Vertebrata</taxon>
        <taxon>Euteleostomi</taxon>
        <taxon>Actinopterygii</taxon>
        <taxon>Neopterygii</taxon>
        <taxon>Teleostei</taxon>
        <taxon>Notacanthiformes</taxon>
        <taxon>Halosauridae</taxon>
        <taxon>Aldrovandia</taxon>
    </lineage>
</organism>
<evidence type="ECO:0000313" key="2">
    <source>
        <dbReference type="Proteomes" id="UP001221898"/>
    </source>
</evidence>
<sequence length="74" mass="8497">MLPAIEKDINIDSTEVINIFKHMANRRLLAECDAPPVSSSHSTGPYWENWLRLEGGRPQWQARKQHSTSPAQQR</sequence>
<keyword evidence="2" id="KW-1185">Reference proteome</keyword>
<dbReference type="EMBL" id="JAINUG010000010">
    <property type="protein sequence ID" value="KAJ8415226.1"/>
    <property type="molecule type" value="Genomic_DNA"/>
</dbReference>
<accession>A0AAD7WZ99</accession>
<protein>
    <submittedName>
        <fullName evidence="1">Uncharacterized protein</fullName>
    </submittedName>
</protein>